<protein>
    <submittedName>
        <fullName evidence="2">Uncharacterized protein</fullName>
    </submittedName>
</protein>
<accession>A0AAD3TKB3</accession>
<sequence>MRMATQGSSDQASDHDSAIKSLNDSSKRATGRRFSSVSRFPLAKSGNDGILQAEESLRSIMFLSFWGPNCRKKIKFQRRRRKKKKKKRTRMG</sequence>
<evidence type="ECO:0000313" key="3">
    <source>
        <dbReference type="Proteomes" id="UP001279734"/>
    </source>
</evidence>
<evidence type="ECO:0000256" key="1">
    <source>
        <dbReference type="SAM" id="MobiDB-lite"/>
    </source>
</evidence>
<comment type="caution">
    <text evidence="2">The sequence shown here is derived from an EMBL/GenBank/DDBJ whole genome shotgun (WGS) entry which is preliminary data.</text>
</comment>
<evidence type="ECO:0000313" key="2">
    <source>
        <dbReference type="EMBL" id="GMH30317.1"/>
    </source>
</evidence>
<dbReference type="EMBL" id="BSYO01000038">
    <property type="protein sequence ID" value="GMH30317.1"/>
    <property type="molecule type" value="Genomic_DNA"/>
</dbReference>
<name>A0AAD3TKB3_NEPGR</name>
<reference evidence="2" key="1">
    <citation type="submission" date="2023-05" db="EMBL/GenBank/DDBJ databases">
        <title>Nepenthes gracilis genome sequencing.</title>
        <authorList>
            <person name="Fukushima K."/>
        </authorList>
    </citation>
    <scope>NUCLEOTIDE SEQUENCE</scope>
    <source>
        <strain evidence="2">SING2019-196</strain>
    </source>
</reference>
<dbReference type="Proteomes" id="UP001279734">
    <property type="component" value="Unassembled WGS sequence"/>
</dbReference>
<feature type="compositionally biased region" description="Polar residues" evidence="1">
    <location>
        <begin position="1"/>
        <end position="11"/>
    </location>
</feature>
<dbReference type="InterPro" id="IPR022251">
    <property type="entry name" value="DUF3774_wound-induced"/>
</dbReference>
<keyword evidence="3" id="KW-1185">Reference proteome</keyword>
<gene>
    <name evidence="2" type="ORF">Nepgr_032160</name>
</gene>
<dbReference type="AlphaFoldDB" id="A0AAD3TKB3"/>
<proteinExistence type="predicted"/>
<organism evidence="2 3">
    <name type="scientific">Nepenthes gracilis</name>
    <name type="common">Slender pitcher plant</name>
    <dbReference type="NCBI Taxonomy" id="150966"/>
    <lineage>
        <taxon>Eukaryota</taxon>
        <taxon>Viridiplantae</taxon>
        <taxon>Streptophyta</taxon>
        <taxon>Embryophyta</taxon>
        <taxon>Tracheophyta</taxon>
        <taxon>Spermatophyta</taxon>
        <taxon>Magnoliopsida</taxon>
        <taxon>eudicotyledons</taxon>
        <taxon>Gunneridae</taxon>
        <taxon>Pentapetalae</taxon>
        <taxon>Caryophyllales</taxon>
        <taxon>Nepenthaceae</taxon>
        <taxon>Nepenthes</taxon>
    </lineage>
</organism>
<feature type="region of interest" description="Disordered" evidence="1">
    <location>
        <begin position="1"/>
        <end position="45"/>
    </location>
</feature>
<dbReference type="Pfam" id="PF12609">
    <property type="entry name" value="DUF3774"/>
    <property type="match status" value="1"/>
</dbReference>